<reference evidence="3 4" key="1">
    <citation type="submission" date="2019-10" db="EMBL/GenBank/DDBJ databases">
        <title>Rubrobacter sp nov SCSIO 52090 isolated from a deep-sea sediment in the South China Sea.</title>
        <authorList>
            <person name="Chen R.W."/>
        </authorList>
    </citation>
    <scope>NUCLEOTIDE SEQUENCE [LARGE SCALE GENOMIC DNA]</scope>
    <source>
        <strain evidence="3 4">SCSIO 52909</strain>
    </source>
</reference>
<keyword evidence="2" id="KW-1133">Transmembrane helix</keyword>
<feature type="transmembrane region" description="Helical" evidence="2">
    <location>
        <begin position="29"/>
        <end position="48"/>
    </location>
</feature>
<dbReference type="RefSeq" id="WP_166179165.1">
    <property type="nucleotide sequence ID" value="NZ_CP045119.1"/>
</dbReference>
<evidence type="ECO:0000313" key="3">
    <source>
        <dbReference type="EMBL" id="QIN84711.1"/>
    </source>
</evidence>
<protein>
    <submittedName>
        <fullName evidence="3">DUF998 domain-containing protein</fullName>
    </submittedName>
</protein>
<dbReference type="Pfam" id="PF06197">
    <property type="entry name" value="DUF998"/>
    <property type="match status" value="1"/>
</dbReference>
<evidence type="ECO:0000313" key="4">
    <source>
        <dbReference type="Proteomes" id="UP000501452"/>
    </source>
</evidence>
<dbReference type="Proteomes" id="UP000501452">
    <property type="component" value="Chromosome"/>
</dbReference>
<keyword evidence="4" id="KW-1185">Reference proteome</keyword>
<keyword evidence="2" id="KW-0472">Membrane</keyword>
<sequence>MAEKVREAVRKRGRGPASQARFRTPHKKLAGTLLAVAGMVVFMGIITAEAFMPAAADYSASASDISHLAGTDPPDSVIVQPSAAIFNAAMISGGLMIMAAAYFVQRAFGRLGVTIPLTVWGIGVLGVGIFPAPTGGVHDIFALLTFFVGGLVAVLAYKVEAPPLRYISVVLGAIPISILVSMTVLGGSGGLTALLGPGGAERWVAYPIVLWLVAFGGYLMAGPDQPRRKRRPG</sequence>
<gene>
    <name evidence="3" type="ORF">GBA63_20195</name>
</gene>
<dbReference type="KEGG" id="rub:GBA63_20195"/>
<evidence type="ECO:0000256" key="1">
    <source>
        <dbReference type="SAM" id="MobiDB-lite"/>
    </source>
</evidence>
<dbReference type="EMBL" id="CP045119">
    <property type="protein sequence ID" value="QIN84711.1"/>
    <property type="molecule type" value="Genomic_DNA"/>
</dbReference>
<dbReference type="AlphaFoldDB" id="A0A6G8QE83"/>
<feature type="region of interest" description="Disordered" evidence="1">
    <location>
        <begin position="1"/>
        <end position="20"/>
    </location>
</feature>
<evidence type="ECO:0000256" key="2">
    <source>
        <dbReference type="SAM" id="Phobius"/>
    </source>
</evidence>
<dbReference type="InterPro" id="IPR009339">
    <property type="entry name" value="DUF998"/>
</dbReference>
<feature type="transmembrane region" description="Helical" evidence="2">
    <location>
        <begin position="169"/>
        <end position="191"/>
    </location>
</feature>
<keyword evidence="2" id="KW-0812">Transmembrane</keyword>
<feature type="transmembrane region" description="Helical" evidence="2">
    <location>
        <begin position="136"/>
        <end position="157"/>
    </location>
</feature>
<proteinExistence type="predicted"/>
<name>A0A6G8QE83_9ACTN</name>
<feature type="transmembrane region" description="Helical" evidence="2">
    <location>
        <begin position="203"/>
        <end position="221"/>
    </location>
</feature>
<feature type="transmembrane region" description="Helical" evidence="2">
    <location>
        <begin position="83"/>
        <end position="104"/>
    </location>
</feature>
<feature type="transmembrane region" description="Helical" evidence="2">
    <location>
        <begin position="111"/>
        <end position="130"/>
    </location>
</feature>
<organism evidence="3 4">
    <name type="scientific">Rubrobacter tropicus</name>
    <dbReference type="NCBI Taxonomy" id="2653851"/>
    <lineage>
        <taxon>Bacteria</taxon>
        <taxon>Bacillati</taxon>
        <taxon>Actinomycetota</taxon>
        <taxon>Rubrobacteria</taxon>
        <taxon>Rubrobacterales</taxon>
        <taxon>Rubrobacteraceae</taxon>
        <taxon>Rubrobacter</taxon>
    </lineage>
</organism>
<accession>A0A6G8QE83</accession>
<feature type="compositionally biased region" description="Basic and acidic residues" evidence="1">
    <location>
        <begin position="1"/>
        <end position="10"/>
    </location>
</feature>